<dbReference type="Pfam" id="PF00560">
    <property type="entry name" value="LRR_1"/>
    <property type="match status" value="1"/>
</dbReference>
<keyword evidence="8" id="KW-1133">Transmembrane helix</keyword>
<evidence type="ECO:0000256" key="5">
    <source>
        <dbReference type="ARBA" id="ARBA00022692"/>
    </source>
</evidence>
<evidence type="ECO:0000256" key="8">
    <source>
        <dbReference type="ARBA" id="ARBA00022989"/>
    </source>
</evidence>
<dbReference type="Pfam" id="PF13855">
    <property type="entry name" value="LRR_8"/>
    <property type="match status" value="1"/>
</dbReference>
<gene>
    <name evidence="11" type="ordered locus">MTR_4g021705</name>
</gene>
<keyword evidence="6" id="KW-0732">Signal</keyword>
<evidence type="ECO:0000256" key="6">
    <source>
        <dbReference type="ARBA" id="ARBA00022729"/>
    </source>
</evidence>
<comment type="similarity">
    <text evidence="2">Belongs to the RLP family.</text>
</comment>
<evidence type="ECO:0000256" key="2">
    <source>
        <dbReference type="ARBA" id="ARBA00009592"/>
    </source>
</evidence>
<dbReference type="PROSITE" id="PS51450">
    <property type="entry name" value="LRR"/>
    <property type="match status" value="1"/>
</dbReference>
<evidence type="ECO:0000256" key="10">
    <source>
        <dbReference type="ARBA" id="ARBA00037847"/>
    </source>
</evidence>
<organism evidence="11 13">
    <name type="scientific">Medicago truncatula</name>
    <name type="common">Barrel medic</name>
    <name type="synonym">Medicago tribuloides</name>
    <dbReference type="NCBI Taxonomy" id="3880"/>
    <lineage>
        <taxon>Eukaryota</taxon>
        <taxon>Viridiplantae</taxon>
        <taxon>Streptophyta</taxon>
        <taxon>Embryophyta</taxon>
        <taxon>Tracheophyta</taxon>
        <taxon>Spermatophyta</taxon>
        <taxon>Magnoliopsida</taxon>
        <taxon>eudicotyledons</taxon>
        <taxon>Gunneridae</taxon>
        <taxon>Pentapetalae</taxon>
        <taxon>rosids</taxon>
        <taxon>fabids</taxon>
        <taxon>Fabales</taxon>
        <taxon>Fabaceae</taxon>
        <taxon>Papilionoideae</taxon>
        <taxon>50 kb inversion clade</taxon>
        <taxon>NPAAA clade</taxon>
        <taxon>Hologalegina</taxon>
        <taxon>IRL clade</taxon>
        <taxon>Trifolieae</taxon>
        <taxon>Medicago</taxon>
    </lineage>
</organism>
<proteinExistence type="inferred from homology"/>
<dbReference type="HOGENOM" id="CLU_1470289_0_0_1"/>
<evidence type="ECO:0000256" key="9">
    <source>
        <dbReference type="ARBA" id="ARBA00023136"/>
    </source>
</evidence>
<dbReference type="GO" id="GO:0012505">
    <property type="term" value="C:endomembrane system"/>
    <property type="evidence" value="ECO:0007669"/>
    <property type="project" value="UniProtKB-SubCell"/>
</dbReference>
<dbReference type="PANTHER" id="PTHR48062">
    <property type="entry name" value="RECEPTOR-LIKE PROTEIN 14"/>
    <property type="match status" value="1"/>
</dbReference>
<keyword evidence="11" id="KW-0675">Receptor</keyword>
<sequence length="184" mass="20618">MYLLSISNNSISGTIPSSIGMFSNLLALRMVENLLEGEIPIGMFSNMSILEYIDLSQNKLIGSIPDLSSLKNLRLLYLQKNDLSGSIPFELSEGSQLQLLDLRENKLSNSAIFSLNASLSIVPPLNGDMVQEHLQLQFRTKNYEYFYDAKILEMMTGLDLSCNIVTRVIPSELGDMQNHRVLNL</sequence>
<name>A0A072UH91_MEDTR</name>
<dbReference type="EnsemblPlants" id="KEH29047">
    <property type="protein sequence ID" value="KEH29047"/>
    <property type="gene ID" value="MTR_4g021705"/>
</dbReference>
<dbReference type="InterPro" id="IPR001611">
    <property type="entry name" value="Leu-rich_rpt"/>
</dbReference>
<evidence type="ECO:0000313" key="12">
    <source>
        <dbReference type="EnsemblPlants" id="KEH29047"/>
    </source>
</evidence>
<reference evidence="12" key="3">
    <citation type="submission" date="2015-04" db="UniProtKB">
        <authorList>
            <consortium name="EnsemblPlants"/>
        </authorList>
    </citation>
    <scope>IDENTIFICATION</scope>
    <source>
        <strain evidence="12">cv. Jemalong A17</strain>
    </source>
</reference>
<keyword evidence="9" id="KW-0472">Membrane</keyword>
<evidence type="ECO:0000256" key="1">
    <source>
        <dbReference type="ARBA" id="ARBA00004236"/>
    </source>
</evidence>
<keyword evidence="11" id="KW-0418">Kinase</keyword>
<comment type="subcellular location">
    <subcellularLocation>
        <location evidence="1">Cell membrane</location>
    </subcellularLocation>
    <subcellularLocation>
        <location evidence="10">Endomembrane system</location>
        <topology evidence="10">Single-pass membrane protein</topology>
    </subcellularLocation>
</comment>
<dbReference type="GO" id="GO:0005886">
    <property type="term" value="C:plasma membrane"/>
    <property type="evidence" value="ECO:0007669"/>
    <property type="project" value="UniProtKB-SubCell"/>
</dbReference>
<dbReference type="InterPro" id="IPR032675">
    <property type="entry name" value="LRR_dom_sf"/>
</dbReference>
<keyword evidence="11" id="KW-0808">Transferase</keyword>
<dbReference type="Gene3D" id="3.80.10.10">
    <property type="entry name" value="Ribonuclease Inhibitor"/>
    <property type="match status" value="1"/>
</dbReference>
<accession>A0A072UH91</accession>
<evidence type="ECO:0000256" key="7">
    <source>
        <dbReference type="ARBA" id="ARBA00022737"/>
    </source>
</evidence>
<reference evidence="11 13" key="2">
    <citation type="journal article" date="2014" name="BMC Genomics">
        <title>An improved genome release (version Mt4.0) for the model legume Medicago truncatula.</title>
        <authorList>
            <person name="Tang H."/>
            <person name="Krishnakumar V."/>
            <person name="Bidwell S."/>
            <person name="Rosen B."/>
            <person name="Chan A."/>
            <person name="Zhou S."/>
            <person name="Gentzbittel L."/>
            <person name="Childs K.L."/>
            <person name="Yandell M."/>
            <person name="Gundlach H."/>
            <person name="Mayer K.F."/>
            <person name="Schwartz D.C."/>
            <person name="Town C.D."/>
        </authorList>
    </citation>
    <scope>GENOME REANNOTATION</scope>
    <source>
        <strain evidence="11">A17</strain>
        <strain evidence="12 13">cv. Jemalong A17</strain>
    </source>
</reference>
<dbReference type="GO" id="GO:0016301">
    <property type="term" value="F:kinase activity"/>
    <property type="evidence" value="ECO:0007669"/>
    <property type="project" value="UniProtKB-KW"/>
</dbReference>
<protein>
    <submittedName>
        <fullName evidence="11">LRR receptor-like kinase family protein</fullName>
    </submittedName>
</protein>
<keyword evidence="5" id="KW-0812">Transmembrane</keyword>
<keyword evidence="13" id="KW-1185">Reference proteome</keyword>
<keyword evidence="4" id="KW-0433">Leucine-rich repeat</keyword>
<dbReference type="EMBL" id="CM001220">
    <property type="protein sequence ID" value="KEH29047.1"/>
    <property type="molecule type" value="Genomic_DNA"/>
</dbReference>
<evidence type="ECO:0000313" key="13">
    <source>
        <dbReference type="Proteomes" id="UP000002051"/>
    </source>
</evidence>
<dbReference type="STRING" id="3880.A0A072UH91"/>
<keyword evidence="7" id="KW-0677">Repeat</keyword>
<evidence type="ECO:0000256" key="4">
    <source>
        <dbReference type="ARBA" id="ARBA00022614"/>
    </source>
</evidence>
<keyword evidence="3" id="KW-1003">Cell membrane</keyword>
<evidence type="ECO:0000313" key="11">
    <source>
        <dbReference type="EMBL" id="KEH29047.1"/>
    </source>
</evidence>
<dbReference type="Proteomes" id="UP000002051">
    <property type="component" value="Chromosome 4"/>
</dbReference>
<dbReference type="AlphaFoldDB" id="A0A072UH91"/>
<reference evidence="11 13" key="1">
    <citation type="journal article" date="2011" name="Nature">
        <title>The Medicago genome provides insight into the evolution of rhizobial symbioses.</title>
        <authorList>
            <person name="Young N.D."/>
            <person name="Debelle F."/>
            <person name="Oldroyd G.E."/>
            <person name="Geurts R."/>
            <person name="Cannon S.B."/>
            <person name="Udvardi M.K."/>
            <person name="Benedito V.A."/>
            <person name="Mayer K.F."/>
            <person name="Gouzy J."/>
            <person name="Schoof H."/>
            <person name="Van de Peer Y."/>
            <person name="Proost S."/>
            <person name="Cook D.R."/>
            <person name="Meyers B.C."/>
            <person name="Spannagl M."/>
            <person name="Cheung F."/>
            <person name="De Mita S."/>
            <person name="Krishnakumar V."/>
            <person name="Gundlach H."/>
            <person name="Zhou S."/>
            <person name="Mudge J."/>
            <person name="Bharti A.K."/>
            <person name="Murray J.D."/>
            <person name="Naoumkina M.A."/>
            <person name="Rosen B."/>
            <person name="Silverstein K.A."/>
            <person name="Tang H."/>
            <person name="Rombauts S."/>
            <person name="Zhao P.X."/>
            <person name="Zhou P."/>
            <person name="Barbe V."/>
            <person name="Bardou P."/>
            <person name="Bechner M."/>
            <person name="Bellec A."/>
            <person name="Berger A."/>
            <person name="Berges H."/>
            <person name="Bidwell S."/>
            <person name="Bisseling T."/>
            <person name="Choisne N."/>
            <person name="Couloux A."/>
            <person name="Denny R."/>
            <person name="Deshpande S."/>
            <person name="Dai X."/>
            <person name="Doyle J.J."/>
            <person name="Dudez A.M."/>
            <person name="Farmer A.D."/>
            <person name="Fouteau S."/>
            <person name="Franken C."/>
            <person name="Gibelin C."/>
            <person name="Gish J."/>
            <person name="Goldstein S."/>
            <person name="Gonzalez A.J."/>
            <person name="Green P.J."/>
            <person name="Hallab A."/>
            <person name="Hartog M."/>
            <person name="Hua A."/>
            <person name="Humphray S.J."/>
            <person name="Jeong D.H."/>
            <person name="Jing Y."/>
            <person name="Jocker A."/>
            <person name="Kenton S.M."/>
            <person name="Kim D.J."/>
            <person name="Klee K."/>
            <person name="Lai H."/>
            <person name="Lang C."/>
            <person name="Lin S."/>
            <person name="Macmil S.L."/>
            <person name="Magdelenat G."/>
            <person name="Matthews L."/>
            <person name="McCorrison J."/>
            <person name="Monaghan E.L."/>
            <person name="Mun J.H."/>
            <person name="Najar F.Z."/>
            <person name="Nicholson C."/>
            <person name="Noirot C."/>
            <person name="O'Bleness M."/>
            <person name="Paule C.R."/>
            <person name="Poulain J."/>
            <person name="Prion F."/>
            <person name="Qin B."/>
            <person name="Qu C."/>
            <person name="Retzel E.F."/>
            <person name="Riddle C."/>
            <person name="Sallet E."/>
            <person name="Samain S."/>
            <person name="Samson N."/>
            <person name="Sanders I."/>
            <person name="Saurat O."/>
            <person name="Scarpelli C."/>
            <person name="Schiex T."/>
            <person name="Segurens B."/>
            <person name="Severin A.J."/>
            <person name="Sherrier D.J."/>
            <person name="Shi R."/>
            <person name="Sims S."/>
            <person name="Singer S.R."/>
            <person name="Sinharoy S."/>
            <person name="Sterck L."/>
            <person name="Viollet A."/>
            <person name="Wang B.B."/>
            <person name="Wang K."/>
            <person name="Wang M."/>
            <person name="Wang X."/>
            <person name="Warfsmann J."/>
            <person name="Weissenbach J."/>
            <person name="White D.D."/>
            <person name="White J.D."/>
            <person name="Wiley G.B."/>
            <person name="Wincker P."/>
            <person name="Xing Y."/>
            <person name="Yang L."/>
            <person name="Yao Z."/>
            <person name="Ying F."/>
            <person name="Zhai J."/>
            <person name="Zhou L."/>
            <person name="Zuber A."/>
            <person name="Denarie J."/>
            <person name="Dixon R.A."/>
            <person name="May G.D."/>
            <person name="Schwartz D.C."/>
            <person name="Rogers J."/>
            <person name="Quetier F."/>
            <person name="Town C.D."/>
            <person name="Roe B.A."/>
        </authorList>
    </citation>
    <scope>NUCLEOTIDE SEQUENCE [LARGE SCALE GENOMIC DNA]</scope>
    <source>
        <strain evidence="11">A17</strain>
        <strain evidence="12 13">cv. Jemalong A17</strain>
    </source>
</reference>
<evidence type="ECO:0000256" key="3">
    <source>
        <dbReference type="ARBA" id="ARBA00022475"/>
    </source>
</evidence>
<dbReference type="SUPFAM" id="SSF52058">
    <property type="entry name" value="L domain-like"/>
    <property type="match status" value="1"/>
</dbReference>
<dbReference type="InterPro" id="IPR051502">
    <property type="entry name" value="RLP_Defense_Trigger"/>
</dbReference>
<dbReference type="PANTHER" id="PTHR48062:SF52">
    <property type="entry name" value="RECEPTOR-LIKE PROTEIN 8-RELATED"/>
    <property type="match status" value="1"/>
</dbReference>